<dbReference type="SUPFAM" id="SSF51445">
    <property type="entry name" value="(Trans)glycosidases"/>
    <property type="match status" value="1"/>
</dbReference>
<evidence type="ECO:0000256" key="6">
    <source>
        <dbReference type="RuleBase" id="RU000489"/>
    </source>
</evidence>
<gene>
    <name evidence="9" type="ORF">SAMN05660835_00867</name>
</gene>
<dbReference type="EMBL" id="FMYU01000005">
    <property type="protein sequence ID" value="SDC45087.1"/>
    <property type="molecule type" value="Genomic_DNA"/>
</dbReference>
<dbReference type="PANTHER" id="PTHR11177:SF317">
    <property type="entry name" value="CHITINASE 12-RELATED"/>
    <property type="match status" value="1"/>
</dbReference>
<evidence type="ECO:0000259" key="8">
    <source>
        <dbReference type="PROSITE" id="PS51910"/>
    </source>
</evidence>
<dbReference type="GO" id="GO:0008843">
    <property type="term" value="F:endochitinase activity"/>
    <property type="evidence" value="ECO:0007669"/>
    <property type="project" value="UniProtKB-EC"/>
</dbReference>
<evidence type="ECO:0000256" key="4">
    <source>
        <dbReference type="ARBA" id="ARBA00023024"/>
    </source>
</evidence>
<feature type="domain" description="GH18" evidence="8">
    <location>
        <begin position="42"/>
        <end position="369"/>
    </location>
</feature>
<keyword evidence="3 6" id="KW-0378">Hydrolase</keyword>
<dbReference type="PROSITE" id="PS51910">
    <property type="entry name" value="GH18_2"/>
    <property type="match status" value="1"/>
</dbReference>
<evidence type="ECO:0000256" key="3">
    <source>
        <dbReference type="ARBA" id="ARBA00022801"/>
    </source>
</evidence>
<dbReference type="GO" id="GO:0005975">
    <property type="term" value="P:carbohydrate metabolic process"/>
    <property type="evidence" value="ECO:0007669"/>
    <property type="project" value="InterPro"/>
</dbReference>
<keyword evidence="4" id="KW-0146">Chitin degradation</keyword>
<name>A0A1G6LPS8_9BACT</name>
<dbReference type="SMART" id="SM00636">
    <property type="entry name" value="Glyco_18"/>
    <property type="match status" value="1"/>
</dbReference>
<dbReference type="RefSeq" id="WP_092128425.1">
    <property type="nucleotide sequence ID" value="NZ_FMYU01000005.1"/>
</dbReference>
<dbReference type="PANTHER" id="PTHR11177">
    <property type="entry name" value="CHITINASE"/>
    <property type="match status" value="1"/>
</dbReference>
<dbReference type="OrthoDB" id="9775889at2"/>
<dbReference type="InterPro" id="IPR029070">
    <property type="entry name" value="Chitinase_insertion_sf"/>
</dbReference>
<dbReference type="Proteomes" id="UP000199411">
    <property type="component" value="Unassembled WGS sequence"/>
</dbReference>
<dbReference type="InterPro" id="IPR001223">
    <property type="entry name" value="Glyco_hydro18_cat"/>
</dbReference>
<dbReference type="SUPFAM" id="SSF54556">
    <property type="entry name" value="Chitinase insertion domain"/>
    <property type="match status" value="1"/>
</dbReference>
<dbReference type="GO" id="GO:0008061">
    <property type="term" value="F:chitin binding"/>
    <property type="evidence" value="ECO:0007669"/>
    <property type="project" value="InterPro"/>
</dbReference>
<organism evidence="9 10">
    <name type="scientific">Desulfurella multipotens</name>
    <dbReference type="NCBI Taxonomy" id="79269"/>
    <lineage>
        <taxon>Bacteria</taxon>
        <taxon>Pseudomonadati</taxon>
        <taxon>Campylobacterota</taxon>
        <taxon>Desulfurellia</taxon>
        <taxon>Desulfurellales</taxon>
        <taxon>Desulfurellaceae</taxon>
        <taxon>Desulfurella</taxon>
    </lineage>
</organism>
<evidence type="ECO:0000256" key="5">
    <source>
        <dbReference type="ARBA" id="ARBA00023295"/>
    </source>
</evidence>
<dbReference type="Pfam" id="PF00704">
    <property type="entry name" value="Glyco_hydro_18"/>
    <property type="match status" value="1"/>
</dbReference>
<evidence type="ECO:0000256" key="1">
    <source>
        <dbReference type="ARBA" id="ARBA00000822"/>
    </source>
</evidence>
<keyword evidence="5 6" id="KW-0326">Glycosidase</keyword>
<comment type="similarity">
    <text evidence="7">Belongs to the glycosyl hydrolase 18 family.</text>
</comment>
<evidence type="ECO:0000256" key="2">
    <source>
        <dbReference type="ARBA" id="ARBA00012729"/>
    </source>
</evidence>
<evidence type="ECO:0000313" key="10">
    <source>
        <dbReference type="Proteomes" id="UP000199411"/>
    </source>
</evidence>
<keyword evidence="10" id="KW-1185">Reference proteome</keyword>
<evidence type="ECO:0000256" key="7">
    <source>
        <dbReference type="RuleBase" id="RU004453"/>
    </source>
</evidence>
<dbReference type="PROSITE" id="PS51257">
    <property type="entry name" value="PROKAR_LIPOPROTEIN"/>
    <property type="match status" value="1"/>
</dbReference>
<protein>
    <recommendedName>
        <fullName evidence="2">chitinase</fullName>
        <ecNumber evidence="2">3.2.1.14</ecNumber>
    </recommendedName>
</protein>
<dbReference type="InterPro" id="IPR011583">
    <property type="entry name" value="Chitinase_II/V-like_cat"/>
</dbReference>
<proteinExistence type="inferred from homology"/>
<dbReference type="InterPro" id="IPR050314">
    <property type="entry name" value="Glycosyl_Hydrlase_18"/>
</dbReference>
<dbReference type="Gene3D" id="3.20.20.80">
    <property type="entry name" value="Glycosidases"/>
    <property type="match status" value="1"/>
</dbReference>
<dbReference type="InterPro" id="IPR001579">
    <property type="entry name" value="Glyco_hydro_18_chit_AS"/>
</dbReference>
<dbReference type="AlphaFoldDB" id="A0A1G6LPS8"/>
<keyword evidence="4" id="KW-0119">Carbohydrate metabolism</keyword>
<dbReference type="EC" id="3.2.1.14" evidence="2"/>
<dbReference type="GO" id="GO:0006032">
    <property type="term" value="P:chitin catabolic process"/>
    <property type="evidence" value="ECO:0007669"/>
    <property type="project" value="UniProtKB-KW"/>
</dbReference>
<dbReference type="PROSITE" id="PS01095">
    <property type="entry name" value="GH18_1"/>
    <property type="match status" value="1"/>
</dbReference>
<keyword evidence="4" id="KW-0624">Polysaccharide degradation</keyword>
<reference evidence="10" key="1">
    <citation type="submission" date="2016-10" db="EMBL/GenBank/DDBJ databases">
        <authorList>
            <person name="Varghese N."/>
            <person name="Submissions S."/>
        </authorList>
    </citation>
    <scope>NUCLEOTIDE SEQUENCE [LARGE SCALE GENOMIC DNA]</scope>
    <source>
        <strain evidence="10">DSM 8415</strain>
    </source>
</reference>
<dbReference type="Gene3D" id="3.10.50.10">
    <property type="match status" value="1"/>
</dbReference>
<comment type="catalytic activity">
    <reaction evidence="1">
        <text>Random endo-hydrolysis of N-acetyl-beta-D-glucosaminide (1-&gt;4)-beta-linkages in chitin and chitodextrins.</text>
        <dbReference type="EC" id="3.2.1.14"/>
    </reaction>
</comment>
<sequence length="369" mass="42652">MKFLTLIIALVMLAGCSYTPNISKIVEQQPVIERKTTKVSTFLIAGFYPFWEQKKFPPQIAINDNINLLYHAFVWPDEKGNLIVPKNFDNSEIINIAQNKNIKVLLSVGGGNTSQSFSVVLNNKDLFYKFAYQLINFVVKNNYNGIDIDWEFPKNTDDAYNLNKFVEFLRQNLGENYIINIDLPFSNYSGRYFDIDFLKNFVNYFVVMTYDYSGAWSSISGYNAPLTPGFCNSHSIQKSIEYWLARGVKSKSILLGIPFYGRAFNSDEPCQEFNQSFAATYRNILSLLKSDDYQYFWDFMTKTPYLINKKNRIYYSFDDPSSINAKIRYAFDMNLGGVAIWEITQDIVNNHHTLLPDIAQTVKNNELLN</sequence>
<dbReference type="InterPro" id="IPR017853">
    <property type="entry name" value="GH"/>
</dbReference>
<accession>A0A1G6LPS8</accession>
<evidence type="ECO:0000313" key="9">
    <source>
        <dbReference type="EMBL" id="SDC45087.1"/>
    </source>
</evidence>